<proteinExistence type="predicted"/>
<feature type="transmembrane region" description="Helical" evidence="1">
    <location>
        <begin position="189"/>
        <end position="206"/>
    </location>
</feature>
<keyword evidence="1" id="KW-0472">Membrane</keyword>
<sequence length="519" mass="53866">MSATTATLANPARTLAEPPREARRARAVLDLARFEARELLYQTPMLVFFALYAGFIVLRLMSRDGMDSYPVLNTVDRRTQMTPLLFAVALLVCVNAAALRSRKHGTVQQFGVLAMEPWRRALAHLLSVVPYAALTAVAVAVEFGWEALKPGAIGHGSFGELAVGPLTVLFAGVVGVLLACLLPSSFVPLLFVIPFYAVAVLASAVADAGSRAGWLSPVVFGADTGGDPVPSDLLGRPAGWHALYVTALCVALACAALLVAGGRTRAVKAATALALAGVAAGAIGQSAQDTAGLAAARTTASDSPQKVQSCATHDGSRYCAFPEWSGVRSEWAGVVGRVRSLAGGDAANASLTVRQRIDARSGVEADAALTPSTVPGRVTVGTRWGGNRVPEFAVGVATVLVAGTEAATEEEMCRDARPVTIMWLVLGADPTPSDTFRHVRLSDSTEGSGSVLAPTNGLSMTAAQTTVVRELLARPHAEVAARVKAHWAELTSTATSPAEAAKLLGVAAPQETEAQSCTQ</sequence>
<dbReference type="EMBL" id="JAUSYA010000001">
    <property type="protein sequence ID" value="MDQ0684700.1"/>
    <property type="molecule type" value="Genomic_DNA"/>
</dbReference>
<evidence type="ECO:0008006" key="4">
    <source>
        <dbReference type="Google" id="ProtNLM"/>
    </source>
</evidence>
<keyword evidence="3" id="KW-1185">Reference proteome</keyword>
<comment type="caution">
    <text evidence="2">The sequence shown here is derived from an EMBL/GenBank/DDBJ whole genome shotgun (WGS) entry which is preliminary data.</text>
</comment>
<evidence type="ECO:0000256" key="1">
    <source>
        <dbReference type="SAM" id="Phobius"/>
    </source>
</evidence>
<dbReference type="Proteomes" id="UP001243364">
    <property type="component" value="Unassembled WGS sequence"/>
</dbReference>
<evidence type="ECO:0000313" key="3">
    <source>
        <dbReference type="Proteomes" id="UP001243364"/>
    </source>
</evidence>
<feature type="transmembrane region" description="Helical" evidence="1">
    <location>
        <begin position="39"/>
        <end position="61"/>
    </location>
</feature>
<feature type="transmembrane region" description="Helical" evidence="1">
    <location>
        <begin position="121"/>
        <end position="141"/>
    </location>
</feature>
<keyword evidence="1" id="KW-0812">Transmembrane</keyword>
<accession>A0ABU0Q206</accession>
<reference evidence="2 3" key="1">
    <citation type="submission" date="2023-07" db="EMBL/GenBank/DDBJ databases">
        <title>Comparative genomics of wheat-associated soil bacteria to identify genetic determinants of phenazine resistance.</title>
        <authorList>
            <person name="Mouncey N."/>
        </authorList>
    </citation>
    <scope>NUCLEOTIDE SEQUENCE [LARGE SCALE GENOMIC DNA]</scope>
    <source>
        <strain evidence="2 3">W4I19-2</strain>
    </source>
</reference>
<keyword evidence="1" id="KW-1133">Transmembrane helix</keyword>
<feature type="transmembrane region" description="Helical" evidence="1">
    <location>
        <begin position="81"/>
        <end position="100"/>
    </location>
</feature>
<organism evidence="2 3">
    <name type="scientific">Streptomyces achromogenes</name>
    <dbReference type="NCBI Taxonomy" id="67255"/>
    <lineage>
        <taxon>Bacteria</taxon>
        <taxon>Bacillati</taxon>
        <taxon>Actinomycetota</taxon>
        <taxon>Actinomycetes</taxon>
        <taxon>Kitasatosporales</taxon>
        <taxon>Streptomycetaceae</taxon>
        <taxon>Streptomyces</taxon>
    </lineage>
</organism>
<evidence type="ECO:0000313" key="2">
    <source>
        <dbReference type="EMBL" id="MDQ0684700.1"/>
    </source>
</evidence>
<protein>
    <recommendedName>
        <fullName evidence="4">ABC transporter permease</fullName>
    </recommendedName>
</protein>
<feature type="transmembrane region" description="Helical" evidence="1">
    <location>
        <begin position="238"/>
        <end position="260"/>
    </location>
</feature>
<dbReference type="RefSeq" id="WP_307044115.1">
    <property type="nucleotide sequence ID" value="NZ_JAUSYA010000001.1"/>
</dbReference>
<gene>
    <name evidence="2" type="ORF">QFZ56_003663</name>
</gene>
<name>A0ABU0Q206_STRAH</name>
<feature type="transmembrane region" description="Helical" evidence="1">
    <location>
        <begin position="161"/>
        <end position="182"/>
    </location>
</feature>